<proteinExistence type="predicted"/>
<dbReference type="Proteomes" id="UP000242699">
    <property type="component" value="Unassembled WGS sequence"/>
</dbReference>
<gene>
    <name evidence="1" type="ORF">C7B43_12710</name>
</gene>
<evidence type="ECO:0000313" key="2">
    <source>
        <dbReference type="Proteomes" id="UP000242699"/>
    </source>
</evidence>
<protein>
    <submittedName>
        <fullName evidence="1">Uncharacterized protein</fullName>
    </submittedName>
</protein>
<sequence>MSVYPPGDVLAGLSSPVYHEFSAHIMIINGWSGSGIWDNSGQLMAITTFYNNRIRMDLMGEAS</sequence>
<evidence type="ECO:0000313" key="1">
    <source>
        <dbReference type="EMBL" id="PSR27024.1"/>
    </source>
</evidence>
<reference evidence="1 2" key="1">
    <citation type="journal article" date="2014" name="BMC Genomics">
        <title>Comparison of environmental and isolate Sulfobacillus genomes reveals diverse carbon, sulfur, nitrogen, and hydrogen metabolisms.</title>
        <authorList>
            <person name="Justice N.B."/>
            <person name="Norman A."/>
            <person name="Brown C.T."/>
            <person name="Singh A."/>
            <person name="Thomas B.C."/>
            <person name="Banfield J.F."/>
        </authorList>
    </citation>
    <scope>NUCLEOTIDE SEQUENCE [LARGE SCALE GENOMIC DNA]</scope>
    <source>
        <strain evidence="1">AMDSBA1</strain>
    </source>
</reference>
<name>A0A2T2WXR6_9FIRM</name>
<dbReference type="EMBL" id="PXYT01000030">
    <property type="protein sequence ID" value="PSR27024.1"/>
    <property type="molecule type" value="Genomic_DNA"/>
</dbReference>
<comment type="caution">
    <text evidence="1">The sequence shown here is derived from an EMBL/GenBank/DDBJ whole genome shotgun (WGS) entry which is preliminary data.</text>
</comment>
<dbReference type="AlphaFoldDB" id="A0A2T2WXR6"/>
<organism evidence="1 2">
    <name type="scientific">Sulfobacillus benefaciens</name>
    <dbReference type="NCBI Taxonomy" id="453960"/>
    <lineage>
        <taxon>Bacteria</taxon>
        <taxon>Bacillati</taxon>
        <taxon>Bacillota</taxon>
        <taxon>Clostridia</taxon>
        <taxon>Eubacteriales</taxon>
        <taxon>Clostridiales Family XVII. Incertae Sedis</taxon>
        <taxon>Sulfobacillus</taxon>
    </lineage>
</organism>
<accession>A0A2T2WXR6</accession>